<evidence type="ECO:0000313" key="3">
    <source>
        <dbReference type="Proteomes" id="UP000559256"/>
    </source>
</evidence>
<reference evidence="2 3" key="1">
    <citation type="journal article" date="2020" name="ISME J.">
        <title>Uncovering the hidden diversity of litter-decomposition mechanisms in mushroom-forming fungi.</title>
        <authorList>
            <person name="Floudas D."/>
            <person name="Bentzer J."/>
            <person name="Ahren D."/>
            <person name="Johansson T."/>
            <person name="Persson P."/>
            <person name="Tunlid A."/>
        </authorList>
    </citation>
    <scope>NUCLEOTIDE SEQUENCE [LARGE SCALE GENOMIC DNA]</scope>
    <source>
        <strain evidence="2 3">CBS 291.85</strain>
    </source>
</reference>
<keyword evidence="3" id="KW-1185">Reference proteome</keyword>
<organism evidence="2 3">
    <name type="scientific">Tetrapyrgos nigripes</name>
    <dbReference type="NCBI Taxonomy" id="182062"/>
    <lineage>
        <taxon>Eukaryota</taxon>
        <taxon>Fungi</taxon>
        <taxon>Dikarya</taxon>
        <taxon>Basidiomycota</taxon>
        <taxon>Agaricomycotina</taxon>
        <taxon>Agaricomycetes</taxon>
        <taxon>Agaricomycetidae</taxon>
        <taxon>Agaricales</taxon>
        <taxon>Marasmiineae</taxon>
        <taxon>Marasmiaceae</taxon>
        <taxon>Tetrapyrgos</taxon>
    </lineage>
</organism>
<feature type="compositionally biased region" description="Polar residues" evidence="1">
    <location>
        <begin position="8"/>
        <end position="17"/>
    </location>
</feature>
<dbReference type="Proteomes" id="UP000559256">
    <property type="component" value="Unassembled WGS sequence"/>
</dbReference>
<proteinExistence type="predicted"/>
<name>A0A8H5LN24_9AGAR</name>
<evidence type="ECO:0000256" key="1">
    <source>
        <dbReference type="SAM" id="MobiDB-lite"/>
    </source>
</evidence>
<protein>
    <submittedName>
        <fullName evidence="2">Uncharacterized protein</fullName>
    </submittedName>
</protein>
<dbReference type="AlphaFoldDB" id="A0A8H5LN24"/>
<dbReference type="EMBL" id="JAACJM010000034">
    <property type="protein sequence ID" value="KAF5363129.1"/>
    <property type="molecule type" value="Genomic_DNA"/>
</dbReference>
<accession>A0A8H5LN24</accession>
<comment type="caution">
    <text evidence="2">The sequence shown here is derived from an EMBL/GenBank/DDBJ whole genome shotgun (WGS) entry which is preliminary data.</text>
</comment>
<gene>
    <name evidence="2" type="ORF">D9758_008356</name>
</gene>
<feature type="region of interest" description="Disordered" evidence="1">
    <location>
        <begin position="1"/>
        <end position="37"/>
    </location>
</feature>
<sequence>MQPARSRVNINGSSSFPSREPHNYRLSSPGGQNDEKKCGDFRVYQALLRPTSDPIMIVRAYAATGACVHQVIIVTYVDSVRIKTEGSPPKELAVICAVDVVGVSLL</sequence>
<evidence type="ECO:0000313" key="2">
    <source>
        <dbReference type="EMBL" id="KAF5363129.1"/>
    </source>
</evidence>